<comment type="cofactor">
    <cofactor evidence="1">
        <name>pyridoxal 5'-phosphate</name>
        <dbReference type="ChEBI" id="CHEBI:597326"/>
    </cofactor>
</comment>
<dbReference type="SUPFAM" id="SSF51419">
    <property type="entry name" value="PLP-binding barrel"/>
    <property type="match status" value="1"/>
</dbReference>
<dbReference type="GO" id="GO:0016830">
    <property type="term" value="F:carbon-carbon lyase activity"/>
    <property type="evidence" value="ECO:0007669"/>
    <property type="project" value="UniProtKB-ARBA"/>
</dbReference>
<feature type="domain" description="D-serine dehydratase-like" evidence="6">
    <location>
        <begin position="310"/>
        <end position="410"/>
    </location>
</feature>
<comment type="caution">
    <text evidence="7">The sequence shown here is derived from an EMBL/GenBank/DDBJ whole genome shotgun (WGS) entry which is preliminary data.</text>
</comment>
<dbReference type="InterPro" id="IPR042208">
    <property type="entry name" value="D-ser_dehydrat-like_sf"/>
</dbReference>
<proteinExistence type="inferred from homology"/>
<dbReference type="Gene3D" id="3.20.20.10">
    <property type="entry name" value="Alanine racemase"/>
    <property type="match status" value="1"/>
</dbReference>
<evidence type="ECO:0000313" key="8">
    <source>
        <dbReference type="Proteomes" id="UP001165080"/>
    </source>
</evidence>
<comment type="similarity">
    <text evidence="3">Belongs to the DSD1 family.</text>
</comment>
<reference evidence="7 8" key="1">
    <citation type="journal article" date="2023" name="Commun. Biol.">
        <title>Reorganization of the ancestral sex-determining regions during the evolution of trioecy in Pleodorina starrii.</title>
        <authorList>
            <person name="Takahashi K."/>
            <person name="Suzuki S."/>
            <person name="Kawai-Toyooka H."/>
            <person name="Yamamoto K."/>
            <person name="Hamaji T."/>
            <person name="Ootsuki R."/>
            <person name="Yamaguchi H."/>
            <person name="Kawachi M."/>
            <person name="Higashiyama T."/>
            <person name="Nozaki H."/>
        </authorList>
    </citation>
    <scope>NUCLEOTIDE SEQUENCE [LARGE SCALE GENOMIC DNA]</scope>
    <source>
        <strain evidence="7 8">NIES-4479</strain>
    </source>
</reference>
<dbReference type="GO" id="GO:0036088">
    <property type="term" value="P:D-serine catabolic process"/>
    <property type="evidence" value="ECO:0007669"/>
    <property type="project" value="TreeGrafter"/>
</dbReference>
<comment type="cofactor">
    <cofactor evidence="2">
        <name>Mg(2+)</name>
        <dbReference type="ChEBI" id="CHEBI:18420"/>
    </cofactor>
</comment>
<protein>
    <recommendedName>
        <fullName evidence="6">D-serine dehydratase-like domain-containing protein</fullName>
    </recommendedName>
</protein>
<evidence type="ECO:0000256" key="2">
    <source>
        <dbReference type="ARBA" id="ARBA00001946"/>
    </source>
</evidence>
<evidence type="ECO:0000256" key="1">
    <source>
        <dbReference type="ARBA" id="ARBA00001933"/>
    </source>
</evidence>
<evidence type="ECO:0000256" key="5">
    <source>
        <dbReference type="ARBA" id="ARBA00023239"/>
    </source>
</evidence>
<dbReference type="Proteomes" id="UP001165080">
    <property type="component" value="Unassembled WGS sequence"/>
</dbReference>
<evidence type="ECO:0000313" key="7">
    <source>
        <dbReference type="EMBL" id="GLC56483.1"/>
    </source>
</evidence>
<dbReference type="InterPro" id="IPR029066">
    <property type="entry name" value="PLP-binding_barrel"/>
</dbReference>
<dbReference type="GO" id="GO:0008721">
    <property type="term" value="F:D-serine ammonia-lyase activity"/>
    <property type="evidence" value="ECO:0007669"/>
    <property type="project" value="TreeGrafter"/>
</dbReference>
<dbReference type="PANTHER" id="PTHR28004:SF2">
    <property type="entry name" value="D-SERINE DEHYDRATASE"/>
    <property type="match status" value="1"/>
</dbReference>
<organism evidence="7 8">
    <name type="scientific">Pleodorina starrii</name>
    <dbReference type="NCBI Taxonomy" id="330485"/>
    <lineage>
        <taxon>Eukaryota</taxon>
        <taxon>Viridiplantae</taxon>
        <taxon>Chlorophyta</taxon>
        <taxon>core chlorophytes</taxon>
        <taxon>Chlorophyceae</taxon>
        <taxon>CS clade</taxon>
        <taxon>Chlamydomonadales</taxon>
        <taxon>Volvocaceae</taxon>
        <taxon>Pleodorina</taxon>
    </lineage>
</organism>
<name>A0A9W6BQW0_9CHLO</name>
<dbReference type="Gene3D" id="2.40.37.20">
    <property type="entry name" value="D-serine dehydratase-like domain"/>
    <property type="match status" value="1"/>
</dbReference>
<dbReference type="InterPro" id="IPR051466">
    <property type="entry name" value="D-amino_acid_metab_enzyme"/>
</dbReference>
<dbReference type="AlphaFoldDB" id="A0A9W6BQW0"/>
<keyword evidence="5" id="KW-0456">Lyase</keyword>
<evidence type="ECO:0000256" key="4">
    <source>
        <dbReference type="ARBA" id="ARBA00022898"/>
    </source>
</evidence>
<dbReference type="Pfam" id="PF14031">
    <property type="entry name" value="D-ser_dehydrat"/>
    <property type="match status" value="1"/>
</dbReference>
<keyword evidence="8" id="KW-1185">Reference proteome</keyword>
<evidence type="ECO:0000256" key="3">
    <source>
        <dbReference type="ARBA" id="ARBA00005323"/>
    </source>
</evidence>
<dbReference type="FunFam" id="3.20.20.10:FF:000026">
    <property type="entry name" value="D-threonine aldolase"/>
    <property type="match status" value="1"/>
</dbReference>
<dbReference type="CDD" id="cd06819">
    <property type="entry name" value="PLPDE_III_LS_D-TA"/>
    <property type="match status" value="1"/>
</dbReference>
<dbReference type="Pfam" id="PF01168">
    <property type="entry name" value="Ala_racemase_N"/>
    <property type="match status" value="1"/>
</dbReference>
<keyword evidence="4" id="KW-0663">Pyridoxal phosphate</keyword>
<gene>
    <name evidence="7" type="primary">PLEST004027</name>
    <name evidence="7" type="ORF">PLESTB_001112000</name>
</gene>
<dbReference type="PANTHER" id="PTHR28004">
    <property type="entry name" value="ZGC:162816-RELATED"/>
    <property type="match status" value="1"/>
</dbReference>
<accession>A0A9W6BQW0</accession>
<sequence length="446" mass="46755">MVTMRHARMRLMNLAHQAFAAGRASAAGRVTSLRCNATISANRPPATVGNRLADVDTPALLLDLDAFECNCEKLHRTMELYPAVAVRPHAKAHKSADVARIQLQLLGAKGVCCQKVVEAEAMAEGGIGDLLLSNEVVSPRKIDRLAGLAAAGARVGVCFESVDNLRRLNSAAAAAGTSLDVLVELNVGQDRCGVDSPAEVVALARAVARLDNVRFAGLQAYHGGLQHVRDPRDRAQRVGKVVERARAAVEALAAAGIACETVTGGGTGTYKLEAASGVFTEVQPGSFAFNDADYSRNSQDDGSLGEWEQSLWVLTQVMSVSPSRGLAVVDAGTKAVSLDSGPPQLPPRYGELYGTTLEYVSGGDEHGKLLWPQGAYQLPMQLPPVGSLLQLQPGHCDPTVNLYDWIVAVRSHKAGGGAGAGAGAAAAEDDSRVVAVWPVRGRGPGH</sequence>
<dbReference type="OrthoDB" id="20198at2759"/>
<dbReference type="SMART" id="SM01119">
    <property type="entry name" value="D-ser_dehydrat"/>
    <property type="match status" value="1"/>
</dbReference>
<dbReference type="InterPro" id="IPR001608">
    <property type="entry name" value="Ala_racemase_N"/>
</dbReference>
<dbReference type="InterPro" id="IPR026956">
    <property type="entry name" value="D-ser_dehydrat-like_dom"/>
</dbReference>
<evidence type="ECO:0000259" key="6">
    <source>
        <dbReference type="SMART" id="SM01119"/>
    </source>
</evidence>
<dbReference type="EMBL" id="BRXU01000016">
    <property type="protein sequence ID" value="GLC56483.1"/>
    <property type="molecule type" value="Genomic_DNA"/>
</dbReference>